<keyword evidence="6" id="KW-1185">Reference proteome</keyword>
<dbReference type="RefSeq" id="WP_137815671.1">
    <property type="nucleotide sequence ID" value="NZ_BJFL01000027.1"/>
</dbReference>
<evidence type="ECO:0000256" key="1">
    <source>
        <dbReference type="ARBA" id="ARBA00023015"/>
    </source>
</evidence>
<keyword evidence="1" id="KW-0805">Transcription regulation</keyword>
<protein>
    <submittedName>
        <fullName evidence="5">AraC family transcriptional regulator</fullName>
    </submittedName>
</protein>
<comment type="caution">
    <text evidence="5">The sequence shown here is derived from an EMBL/GenBank/DDBJ whole genome shotgun (WGS) entry which is preliminary data.</text>
</comment>
<evidence type="ECO:0000256" key="3">
    <source>
        <dbReference type="ARBA" id="ARBA00023163"/>
    </source>
</evidence>
<keyword evidence="3" id="KW-0804">Transcription</keyword>
<evidence type="ECO:0000259" key="4">
    <source>
        <dbReference type="PROSITE" id="PS01124"/>
    </source>
</evidence>
<dbReference type="AlphaFoldDB" id="A0A4D4JAS6"/>
<dbReference type="SMART" id="SM00342">
    <property type="entry name" value="HTH_ARAC"/>
    <property type="match status" value="1"/>
</dbReference>
<keyword evidence="2" id="KW-0238">DNA-binding</keyword>
<dbReference type="Pfam" id="PF12833">
    <property type="entry name" value="HTH_18"/>
    <property type="match status" value="1"/>
</dbReference>
<dbReference type="Proteomes" id="UP000298860">
    <property type="component" value="Unassembled WGS sequence"/>
</dbReference>
<evidence type="ECO:0000313" key="6">
    <source>
        <dbReference type="Proteomes" id="UP000298860"/>
    </source>
</evidence>
<evidence type="ECO:0000313" key="5">
    <source>
        <dbReference type="EMBL" id="GDY32664.1"/>
    </source>
</evidence>
<dbReference type="PROSITE" id="PS01124">
    <property type="entry name" value="HTH_ARAC_FAMILY_2"/>
    <property type="match status" value="1"/>
</dbReference>
<dbReference type="Pfam" id="PF14525">
    <property type="entry name" value="AraC_binding_2"/>
    <property type="match status" value="1"/>
</dbReference>
<dbReference type="InterPro" id="IPR050204">
    <property type="entry name" value="AraC_XylS_family_regulators"/>
</dbReference>
<sequence length="319" mass="34837">MADFVADASMPADDRLAHYQQAASTAFAPLRIRPANLDRFAGHIRHEQAGGLVVADIRSAPVTVARTAKLITSGDNEIYKVALHVSGTATISQDGRQHRLRPGDLVIYDTTRPYTLDFREDYRTVVIACPRDRLAAHANALSRTTAVPIGTNSGVRRLVAGFFNGLAGELDSTVPEGGAYLADSLLDMVVMAFLGPERRNDCARSALIDRVIAHCEANLSDPCLSVHTVARAHGISTRYLHKLFATRDQPLAAWIRSRRLDRIRRDLENPGLANRTVAAIAARWGMPDPAHASRSFRAAYGISPSEYRRHALTARDALG</sequence>
<dbReference type="GO" id="GO:0003700">
    <property type="term" value="F:DNA-binding transcription factor activity"/>
    <property type="evidence" value="ECO:0007669"/>
    <property type="project" value="InterPro"/>
</dbReference>
<evidence type="ECO:0000256" key="2">
    <source>
        <dbReference type="ARBA" id="ARBA00023125"/>
    </source>
</evidence>
<proteinExistence type="predicted"/>
<gene>
    <name evidence="5" type="ORF">GTS_42970</name>
</gene>
<name>A0A4D4JAS6_9PSEU</name>
<dbReference type="EMBL" id="BJFL01000027">
    <property type="protein sequence ID" value="GDY32664.1"/>
    <property type="molecule type" value="Genomic_DNA"/>
</dbReference>
<dbReference type="Gene3D" id="1.10.10.60">
    <property type="entry name" value="Homeodomain-like"/>
    <property type="match status" value="1"/>
</dbReference>
<dbReference type="PANTHER" id="PTHR46796:SF6">
    <property type="entry name" value="ARAC SUBFAMILY"/>
    <property type="match status" value="1"/>
</dbReference>
<organism evidence="5 6">
    <name type="scientific">Gandjariella thermophila</name>
    <dbReference type="NCBI Taxonomy" id="1931992"/>
    <lineage>
        <taxon>Bacteria</taxon>
        <taxon>Bacillati</taxon>
        <taxon>Actinomycetota</taxon>
        <taxon>Actinomycetes</taxon>
        <taxon>Pseudonocardiales</taxon>
        <taxon>Pseudonocardiaceae</taxon>
        <taxon>Gandjariella</taxon>
    </lineage>
</organism>
<accession>A0A4D4JAS6</accession>
<reference evidence="6" key="1">
    <citation type="submission" date="2019-04" db="EMBL/GenBank/DDBJ databases">
        <title>Draft genome sequence of Pseudonocardiaceae bacterium SL3-2-4.</title>
        <authorList>
            <person name="Ningsih F."/>
            <person name="Yokota A."/>
            <person name="Sakai Y."/>
            <person name="Nanatani K."/>
            <person name="Yabe S."/>
            <person name="Oetari A."/>
            <person name="Sjamsuridzal W."/>
        </authorList>
    </citation>
    <scope>NUCLEOTIDE SEQUENCE [LARGE SCALE GENOMIC DNA]</scope>
    <source>
        <strain evidence="6">SL3-2-4</strain>
    </source>
</reference>
<dbReference type="InterPro" id="IPR018060">
    <property type="entry name" value="HTH_AraC"/>
</dbReference>
<dbReference type="InterPro" id="IPR035418">
    <property type="entry name" value="AraC-bd_2"/>
</dbReference>
<dbReference type="SUPFAM" id="SSF46689">
    <property type="entry name" value="Homeodomain-like"/>
    <property type="match status" value="1"/>
</dbReference>
<dbReference type="OrthoDB" id="9799345at2"/>
<dbReference type="InterPro" id="IPR009057">
    <property type="entry name" value="Homeodomain-like_sf"/>
</dbReference>
<dbReference type="PANTHER" id="PTHR46796">
    <property type="entry name" value="HTH-TYPE TRANSCRIPTIONAL ACTIVATOR RHAS-RELATED"/>
    <property type="match status" value="1"/>
</dbReference>
<feature type="domain" description="HTH araC/xylS-type" evidence="4">
    <location>
        <begin position="209"/>
        <end position="310"/>
    </location>
</feature>
<dbReference type="GO" id="GO:0043565">
    <property type="term" value="F:sequence-specific DNA binding"/>
    <property type="evidence" value="ECO:0007669"/>
    <property type="project" value="InterPro"/>
</dbReference>